<dbReference type="InterPro" id="IPR013341">
    <property type="entry name" value="Mandelate_racemase_N_dom"/>
</dbReference>
<reference evidence="5 6" key="1">
    <citation type="submission" date="2022-12" db="EMBL/GenBank/DDBJ databases">
        <title>Draft genome sequence of Paenibacillus sp. dW9.</title>
        <authorList>
            <person name="Choi E.-W."/>
            <person name="Kim D.-U."/>
        </authorList>
    </citation>
    <scope>NUCLEOTIDE SEQUENCE [LARGE SCALE GENOMIC DNA]</scope>
    <source>
        <strain evidence="6">dW9</strain>
    </source>
</reference>
<comment type="caution">
    <text evidence="5">The sequence shown here is derived from an EMBL/GenBank/DDBJ whole genome shotgun (WGS) entry which is preliminary data.</text>
</comment>
<dbReference type="SMART" id="SM00922">
    <property type="entry name" value="MR_MLE"/>
    <property type="match status" value="1"/>
</dbReference>
<dbReference type="InterPro" id="IPR029065">
    <property type="entry name" value="Enolase_C-like"/>
</dbReference>
<evidence type="ECO:0000313" key="6">
    <source>
        <dbReference type="Proteomes" id="UP001527882"/>
    </source>
</evidence>
<keyword evidence="2" id="KW-0479">Metal-binding</keyword>
<comment type="cofactor">
    <cofactor evidence="1">
        <name>Mg(2+)</name>
        <dbReference type="ChEBI" id="CHEBI:18420"/>
    </cofactor>
</comment>
<dbReference type="InterPro" id="IPR046945">
    <property type="entry name" value="RHMD-like"/>
</dbReference>
<accession>A0ABT4Q3W2</accession>
<dbReference type="SUPFAM" id="SSF54826">
    <property type="entry name" value="Enolase N-terminal domain-like"/>
    <property type="match status" value="1"/>
</dbReference>
<dbReference type="Proteomes" id="UP001527882">
    <property type="component" value="Unassembled WGS sequence"/>
</dbReference>
<dbReference type="Pfam" id="PF13378">
    <property type="entry name" value="MR_MLE_C"/>
    <property type="match status" value="1"/>
</dbReference>
<dbReference type="Gene3D" id="3.20.20.120">
    <property type="entry name" value="Enolase-like C-terminal domain"/>
    <property type="match status" value="1"/>
</dbReference>
<dbReference type="PROSITE" id="PS00909">
    <property type="entry name" value="MR_MLE_2"/>
    <property type="match status" value="1"/>
</dbReference>
<evidence type="ECO:0000256" key="2">
    <source>
        <dbReference type="ARBA" id="ARBA00022723"/>
    </source>
</evidence>
<dbReference type="RefSeq" id="WP_269879966.1">
    <property type="nucleotide sequence ID" value="NZ_JAQAGZ010000002.1"/>
</dbReference>
<sequence>MKITALNHRVVSVPVQYPVISSVRHNSQIVFVILDVLTSEGISGISYAQAFNIHGAKAIKSCLNYLEGIVIGEDPRDIEKIWRKNWETMKLLGLQGLPMFALSMVDIALWDIFGKSVNLPVCRLLRGTPGAFDSYQSDGLWLVSALEAAKQAEEFAIMGFSSMKMRLGRKYMKEDIQVVAEIRKAVGENVEILADVNQGWIAEQAMNMEKHLLAAGIGWLEEPIEAENMEGHSRLSDKMQVRIATGENLYGVRPFQHFLQMNAASVYTPDLQRIGGITGWIRINSLMEQYHILSGIHLFPEFAVHLFPIIKYPVKLEWMGWAGALFKEPLKCEEGVVKTPDRPGFGFAWDEERIAQYQIE</sequence>
<organism evidence="5 6">
    <name type="scientific">Paenibacillus gyeongsangnamensis</name>
    <dbReference type="NCBI Taxonomy" id="3388067"/>
    <lineage>
        <taxon>Bacteria</taxon>
        <taxon>Bacillati</taxon>
        <taxon>Bacillota</taxon>
        <taxon>Bacilli</taxon>
        <taxon>Bacillales</taxon>
        <taxon>Paenibacillaceae</taxon>
        <taxon>Paenibacillus</taxon>
    </lineage>
</organism>
<dbReference type="SFLD" id="SFLDG00179">
    <property type="entry name" value="mandelate_racemase"/>
    <property type="match status" value="1"/>
</dbReference>
<gene>
    <name evidence="5" type="ORF">O9H85_03785</name>
</gene>
<keyword evidence="6" id="KW-1185">Reference proteome</keyword>
<evidence type="ECO:0000259" key="4">
    <source>
        <dbReference type="SMART" id="SM00922"/>
    </source>
</evidence>
<evidence type="ECO:0000313" key="5">
    <source>
        <dbReference type="EMBL" id="MCZ8511568.1"/>
    </source>
</evidence>
<evidence type="ECO:0000256" key="1">
    <source>
        <dbReference type="ARBA" id="ARBA00001946"/>
    </source>
</evidence>
<dbReference type="PANTHER" id="PTHR13794:SF58">
    <property type="entry name" value="MITOCHONDRIAL ENOLASE SUPERFAMILY MEMBER 1"/>
    <property type="match status" value="1"/>
</dbReference>
<feature type="domain" description="Mandelate racemase/muconate lactonizing enzyme C-terminal" evidence="4">
    <location>
        <begin position="145"/>
        <end position="242"/>
    </location>
</feature>
<dbReference type="InterPro" id="IPR018110">
    <property type="entry name" value="Mandel_Rmase/mucon_lact_enz_CS"/>
</dbReference>
<dbReference type="InterPro" id="IPR013342">
    <property type="entry name" value="Mandelate_racemase_C"/>
</dbReference>
<dbReference type="Pfam" id="PF02746">
    <property type="entry name" value="MR_MLE_N"/>
    <property type="match status" value="1"/>
</dbReference>
<dbReference type="Gene3D" id="3.30.390.10">
    <property type="entry name" value="Enolase-like, N-terminal domain"/>
    <property type="match status" value="1"/>
</dbReference>
<keyword evidence="3" id="KW-0460">Magnesium</keyword>
<protein>
    <recommendedName>
        <fullName evidence="4">Mandelate racemase/muconate lactonizing enzyme C-terminal domain-containing protein</fullName>
    </recommendedName>
</protein>
<dbReference type="InterPro" id="IPR029017">
    <property type="entry name" value="Enolase-like_N"/>
</dbReference>
<dbReference type="PANTHER" id="PTHR13794">
    <property type="entry name" value="ENOLASE SUPERFAMILY, MANDELATE RACEMASE"/>
    <property type="match status" value="1"/>
</dbReference>
<name>A0ABT4Q3W2_9BACL</name>
<dbReference type="InterPro" id="IPR036849">
    <property type="entry name" value="Enolase-like_C_sf"/>
</dbReference>
<dbReference type="SUPFAM" id="SSF51604">
    <property type="entry name" value="Enolase C-terminal domain-like"/>
    <property type="match status" value="1"/>
</dbReference>
<evidence type="ECO:0000256" key="3">
    <source>
        <dbReference type="ARBA" id="ARBA00022842"/>
    </source>
</evidence>
<dbReference type="SFLD" id="SFLDS00001">
    <property type="entry name" value="Enolase"/>
    <property type="match status" value="1"/>
</dbReference>
<proteinExistence type="predicted"/>
<dbReference type="EMBL" id="JAQAGZ010000002">
    <property type="protein sequence ID" value="MCZ8511568.1"/>
    <property type="molecule type" value="Genomic_DNA"/>
</dbReference>